<dbReference type="PANTHER" id="PTHR15503">
    <property type="entry name" value="LDOC1 RELATED"/>
    <property type="match status" value="1"/>
</dbReference>
<dbReference type="CDD" id="cd00303">
    <property type="entry name" value="retropepsin_like"/>
    <property type="match status" value="1"/>
</dbReference>
<dbReference type="InterPro" id="IPR021109">
    <property type="entry name" value="Peptidase_aspartic_dom_sf"/>
</dbReference>
<evidence type="ECO:0000313" key="2">
    <source>
        <dbReference type="RefSeq" id="XP_018832364.1"/>
    </source>
</evidence>
<dbReference type="KEGG" id="jre:108999950"/>
<gene>
    <name evidence="2" type="primary">LOC108999950</name>
</gene>
<keyword evidence="1" id="KW-1185">Reference proteome</keyword>
<dbReference type="PANTHER" id="PTHR15503:SF45">
    <property type="entry name" value="RNA-DIRECTED DNA POLYMERASE HOMOLOG"/>
    <property type="match status" value="1"/>
</dbReference>
<dbReference type="Gramene" id="Jr02_11150_p1">
    <property type="protein sequence ID" value="cds.Jr02_11150_p1"/>
    <property type="gene ID" value="Jr02_11150"/>
</dbReference>
<dbReference type="Proteomes" id="UP000235220">
    <property type="component" value="Chromosome 2"/>
</dbReference>
<protein>
    <submittedName>
        <fullName evidence="2">Uncharacterized protein LOC108999950</fullName>
    </submittedName>
</protein>
<accession>A0A2I4FL26</accession>
<dbReference type="AlphaFoldDB" id="A0A2I4FL26"/>
<dbReference type="InterPro" id="IPR032567">
    <property type="entry name" value="RTL1-rel"/>
</dbReference>
<dbReference type="RefSeq" id="XP_018832364.1">
    <property type="nucleotide sequence ID" value="XM_018976819.1"/>
</dbReference>
<dbReference type="GeneID" id="108999950"/>
<name>A0A2I4FL26_JUGRE</name>
<sequence length="154" mass="17247">MACALFDSGATRSFVSAMFARTCNLLTQTFAQTIVVSIPDGSTITSTHILKNCPLTPKERLMEVDLIVFDQLEFDVILGMDWLSKLCVRIDCRSKEIIFDSPARKCIVNDATAYLAFIVENYGGNKENQRIPIVEEYPEVFTDDLSGLPPDRET</sequence>
<dbReference type="Gene3D" id="2.40.70.10">
    <property type="entry name" value="Acid Proteases"/>
    <property type="match status" value="1"/>
</dbReference>
<dbReference type="OrthoDB" id="1751327at2759"/>
<evidence type="ECO:0000313" key="1">
    <source>
        <dbReference type="Proteomes" id="UP000235220"/>
    </source>
</evidence>
<dbReference type="STRING" id="51240.A0A2I4FL26"/>
<dbReference type="SUPFAM" id="SSF50630">
    <property type="entry name" value="Acid proteases"/>
    <property type="match status" value="1"/>
</dbReference>
<proteinExistence type="predicted"/>
<reference evidence="2" key="1">
    <citation type="submission" date="2025-08" db="UniProtKB">
        <authorList>
            <consortium name="RefSeq"/>
        </authorList>
    </citation>
    <scope>IDENTIFICATION</scope>
    <source>
        <tissue evidence="2">Leaves</tissue>
    </source>
</reference>
<dbReference type="Pfam" id="PF08284">
    <property type="entry name" value="RVP_2"/>
    <property type="match status" value="1"/>
</dbReference>
<organism evidence="1 2">
    <name type="scientific">Juglans regia</name>
    <name type="common">English walnut</name>
    <dbReference type="NCBI Taxonomy" id="51240"/>
    <lineage>
        <taxon>Eukaryota</taxon>
        <taxon>Viridiplantae</taxon>
        <taxon>Streptophyta</taxon>
        <taxon>Embryophyta</taxon>
        <taxon>Tracheophyta</taxon>
        <taxon>Spermatophyta</taxon>
        <taxon>Magnoliopsida</taxon>
        <taxon>eudicotyledons</taxon>
        <taxon>Gunneridae</taxon>
        <taxon>Pentapetalae</taxon>
        <taxon>rosids</taxon>
        <taxon>fabids</taxon>
        <taxon>Fagales</taxon>
        <taxon>Juglandaceae</taxon>
        <taxon>Juglans</taxon>
    </lineage>
</organism>